<dbReference type="EMBL" id="CP018076">
    <property type="protein sequence ID" value="APE42974.1"/>
    <property type="molecule type" value="Genomic_DNA"/>
</dbReference>
<dbReference type="AlphaFoldDB" id="A0A1J0WFS2"/>
<accession>A0A1J0WFS2</accession>
<name>A0A1J0WFS2_9RHOB</name>
<proteinExistence type="predicted"/>
<reference evidence="2 3" key="1">
    <citation type="submission" date="2016-11" db="EMBL/GenBank/DDBJ databases">
        <title>Complete genome sequence of Sulfitobacter sp. AM1-D1, a toxic bacteria associated with marine dinoflagellate Alexandrium minutum in East China Sea.</title>
        <authorList>
            <person name="Yang Q."/>
            <person name="Zhang X."/>
            <person name="Tian X."/>
        </authorList>
    </citation>
    <scope>NUCLEOTIDE SEQUENCE [LARGE SCALE GENOMIC DNA]</scope>
    <source>
        <strain evidence="2 3">AM1-D1</strain>
    </source>
</reference>
<organism evidence="2 3">
    <name type="scientific">Sulfitobacter alexandrii</name>
    <dbReference type="NCBI Taxonomy" id="1917485"/>
    <lineage>
        <taxon>Bacteria</taxon>
        <taxon>Pseudomonadati</taxon>
        <taxon>Pseudomonadota</taxon>
        <taxon>Alphaproteobacteria</taxon>
        <taxon>Rhodobacterales</taxon>
        <taxon>Roseobacteraceae</taxon>
        <taxon>Sulfitobacter</taxon>
    </lineage>
</organism>
<protein>
    <submittedName>
        <fullName evidence="2">Uncharacterized protein</fullName>
    </submittedName>
</protein>
<dbReference type="OrthoDB" id="7783360at2"/>
<evidence type="ECO:0000313" key="2">
    <source>
        <dbReference type="EMBL" id="APE42974.1"/>
    </source>
</evidence>
<evidence type="ECO:0000313" key="3">
    <source>
        <dbReference type="Proteomes" id="UP000181897"/>
    </source>
</evidence>
<dbReference type="InterPro" id="IPR036514">
    <property type="entry name" value="SGNH_hydro_sf"/>
</dbReference>
<feature type="region of interest" description="Disordered" evidence="1">
    <location>
        <begin position="278"/>
        <end position="299"/>
    </location>
</feature>
<feature type="compositionally biased region" description="Pro residues" evidence="1">
    <location>
        <begin position="288"/>
        <end position="298"/>
    </location>
</feature>
<dbReference type="KEGG" id="suam:BOO69_05705"/>
<dbReference type="RefSeq" id="WP_071971121.1">
    <property type="nucleotide sequence ID" value="NZ_CP018076.1"/>
</dbReference>
<evidence type="ECO:0000256" key="1">
    <source>
        <dbReference type="SAM" id="MobiDB-lite"/>
    </source>
</evidence>
<dbReference type="GO" id="GO:0016788">
    <property type="term" value="F:hydrolase activity, acting on ester bonds"/>
    <property type="evidence" value="ECO:0007669"/>
    <property type="project" value="UniProtKB-ARBA"/>
</dbReference>
<dbReference type="Proteomes" id="UP000181897">
    <property type="component" value="Chromosome"/>
</dbReference>
<sequence>MSLLGIAASVVMIGHSLFGTDGPDMLQEALRAGTGEGTVRAQIINGAPLQYNWNESANAEGIDARSVLPEGGTTHVIMTEAIPLANHLKWSDTFVYAQAFAGLAASANPDVHIYVQETWHSLKSGTGAPVENDEGAGTPWRARIDEDLPAWEEIVKQVAAVTRDDSTVVGLIPAGQAMARLHDEIAAERIPGLTDISALFADDIHLNDTGHYFVAMVQYATLTGQDPLGLPTDFHDRWGQPFDTPDEDLARQLQRVAFEAVKAYGGTVVAPVPPASGPVAAGASPTAPTGPPALPETPAPDLVAAAQGEVEGTNRVAIGLAAVTDWSTQAPFIDLMKTARRWIGHEPGRFGGMEYEELLAGGFLDDDGWPLRKPRTLSSIGTLILTDMPPEAQSLAGRYRLAFDGKGVIEVTGRAENVRYGDGEVTFDYTPGPGSVDIRIQRINTSDPPRAISVVKQENLDRFAAGAVFNPDWTTRIGQFSALRVMDWMETNDSTLASWADRPMPDDATWAGGVPIEVMVDLANAMETDLWVNVPHLADDDFVREFASLVKARLDPALKVYVEFSNEVWNWQFEQARWADVQSRARWDQQDKWMQYYGLRAADVARQWAEVFAGEDRARLVNVISSQTGWLGLETEALTAPLAVAEGLPPPVEAFDAYAVSGYFAAGLGTAERAPMVRDWLGESRKRAEAAAQAEGLTGTAAEDYVAAHRFDFAFDLAARELRDGGVSGATEDTVADLITRVWPYHAKVAQAHGLDLVMYEGGSHVVGIGAMVDDAELTSFFQALNYSPQMGALYTTLLEGWKAVGGQLFNAYSDVYAPTKWGSWGALRFLGDDNPRWDALVAFQ</sequence>
<keyword evidence="3" id="KW-1185">Reference proteome</keyword>
<dbReference type="Gene3D" id="3.40.50.1110">
    <property type="entry name" value="SGNH hydrolase"/>
    <property type="match status" value="1"/>
</dbReference>
<feature type="compositionally biased region" description="Low complexity" evidence="1">
    <location>
        <begin position="278"/>
        <end position="287"/>
    </location>
</feature>
<dbReference type="STRING" id="1917485.BOO69_05705"/>
<gene>
    <name evidence="2" type="ORF">BOO69_05705</name>
</gene>